<comment type="caution">
    <text evidence="1">The sequence shown here is derived from an EMBL/GenBank/DDBJ whole genome shotgun (WGS) entry which is preliminary data.</text>
</comment>
<dbReference type="AlphaFoldDB" id="A0A9P8LVZ6"/>
<dbReference type="GeneID" id="94296915"/>
<evidence type="ECO:0000313" key="2">
    <source>
        <dbReference type="Proteomes" id="UP000018208"/>
    </source>
</evidence>
<organism evidence="1 2">
    <name type="scientific">Spironucleus salmonicida</name>
    <dbReference type="NCBI Taxonomy" id="348837"/>
    <lineage>
        <taxon>Eukaryota</taxon>
        <taxon>Metamonada</taxon>
        <taxon>Diplomonadida</taxon>
        <taxon>Hexamitidae</taxon>
        <taxon>Hexamitinae</taxon>
        <taxon>Spironucleus</taxon>
    </lineage>
</organism>
<reference evidence="1 2" key="1">
    <citation type="journal article" date="2014" name="PLoS Genet.">
        <title>The Genome of Spironucleus salmonicida Highlights a Fish Pathogen Adapted to Fluctuating Environments.</title>
        <authorList>
            <person name="Xu F."/>
            <person name="Jerlstrom-Hultqvist J."/>
            <person name="Einarsson E."/>
            <person name="Astvaldsson A."/>
            <person name="Svard S.G."/>
            <person name="Andersson J.O."/>
        </authorList>
    </citation>
    <scope>NUCLEOTIDE SEQUENCE [LARGE SCALE GENOMIC DNA]</scope>
    <source>
        <strain evidence="1 2">ATCC 50377</strain>
    </source>
</reference>
<dbReference type="EMBL" id="AUWU02000003">
    <property type="protein sequence ID" value="KAH0575265.1"/>
    <property type="molecule type" value="Genomic_DNA"/>
</dbReference>
<dbReference type="RefSeq" id="XP_067766038.1">
    <property type="nucleotide sequence ID" value="XM_067906770.1"/>
</dbReference>
<dbReference type="Proteomes" id="UP000018208">
    <property type="component" value="Unassembled WGS sequence"/>
</dbReference>
<evidence type="ECO:0000313" key="1">
    <source>
        <dbReference type="EMBL" id="KAH0575265.1"/>
    </source>
</evidence>
<accession>A0A9P8LVZ6</accession>
<proteinExistence type="predicted"/>
<dbReference type="KEGG" id="ssao:94296915"/>
<protein>
    <submittedName>
        <fullName evidence="1">Uncharacterized protein</fullName>
    </submittedName>
</protein>
<gene>
    <name evidence="1" type="ORF">SS50377_22892</name>
</gene>
<keyword evidence="2" id="KW-1185">Reference proteome</keyword>
<name>A0A9P8LVZ6_9EUKA</name>
<sequence length="142" mass="16855">MSTFECNFARIRITSQADPVQIKANKLVEFSKAQQRQSTRFYGSRNNLQHLEIEYKPMNDHYLRSQQANSHQKLKQLYYQKSEFVKFHSNFKLAPLMDHQERPVLIQKFDLEIDQDHFRQVLNTMGEVFGDQGMENSEEAKP</sequence>